<reference evidence="4 5" key="1">
    <citation type="journal article" date="2021" name="Arch. Microbiol.">
        <title>Thalassobius aquimarinus sp. nov., isolated from the Sea of Japan seashore.</title>
        <authorList>
            <person name="Kurilenko V.V."/>
            <person name="Romanenko L.A."/>
            <person name="Chernysheva N.Y."/>
            <person name="Velansky P.V."/>
            <person name="Tekutyeva L.A."/>
            <person name="Isaeva M.P."/>
            <person name="Mikhailov V.V."/>
        </authorList>
    </citation>
    <scope>NUCLEOTIDE SEQUENCE [LARGE SCALE GENOMIC DNA]</scope>
    <source>
        <strain evidence="4 5">KMM 8518</strain>
    </source>
</reference>
<dbReference type="PANTHER" id="PTHR43800:SF1">
    <property type="entry name" value="PEPTIDYL-LYSINE N-ACETYLTRANSFERASE YJAB"/>
    <property type="match status" value="1"/>
</dbReference>
<evidence type="ECO:0000256" key="2">
    <source>
        <dbReference type="ARBA" id="ARBA00023315"/>
    </source>
</evidence>
<dbReference type="Proteomes" id="UP001195941">
    <property type="component" value="Unassembled WGS sequence"/>
</dbReference>
<dbReference type="InterPro" id="IPR016181">
    <property type="entry name" value="Acyl_CoA_acyltransferase"/>
</dbReference>
<gene>
    <name evidence="4" type="ORF">IT775_02055</name>
</gene>
<accession>A0ABS5HLR5</accession>
<dbReference type="PANTHER" id="PTHR43800">
    <property type="entry name" value="PEPTIDYL-LYSINE N-ACETYLTRANSFERASE YJAB"/>
    <property type="match status" value="1"/>
</dbReference>
<comment type="caution">
    <text evidence="4">The sequence shown here is derived from an EMBL/GenBank/DDBJ whole genome shotgun (WGS) entry which is preliminary data.</text>
</comment>
<keyword evidence="2" id="KW-0012">Acyltransferase</keyword>
<dbReference type="SUPFAM" id="SSF55729">
    <property type="entry name" value="Acyl-CoA N-acyltransferases (Nat)"/>
    <property type="match status" value="1"/>
</dbReference>
<dbReference type="InterPro" id="IPR000182">
    <property type="entry name" value="GNAT_dom"/>
</dbReference>
<protein>
    <submittedName>
        <fullName evidence="4">GNAT family N-acetyltransferase</fullName>
    </submittedName>
</protein>
<sequence>MMLQPGFYDVPTGHVATVVTHLEMRARPEPRPETDPGLTLRRVTAPDPDWYRALFRRVGGEDWLWFSRLEMPDADLAAILNDPRNHLYVPERDGEAVGLLELDLRQQGECELAFFGLAVDTIGTGAGRWMMNRAIEKAWAEPISRFHVHTCTMDHPAALDFYRRSGFAAIKRQIEIARDPRLTGTLPETAAPHIPILR</sequence>
<dbReference type="Gene3D" id="3.40.630.30">
    <property type="match status" value="1"/>
</dbReference>
<evidence type="ECO:0000256" key="1">
    <source>
        <dbReference type="ARBA" id="ARBA00022679"/>
    </source>
</evidence>
<evidence type="ECO:0000313" key="4">
    <source>
        <dbReference type="EMBL" id="MBR9649905.1"/>
    </source>
</evidence>
<keyword evidence="1" id="KW-0808">Transferase</keyword>
<name>A0ABS5HLR5_9RHOB</name>
<proteinExistence type="predicted"/>
<dbReference type="Pfam" id="PF00583">
    <property type="entry name" value="Acetyltransf_1"/>
    <property type="match status" value="1"/>
</dbReference>
<organism evidence="4 5">
    <name type="scientific">Thalassovita aquimarina</name>
    <dbReference type="NCBI Taxonomy" id="2785917"/>
    <lineage>
        <taxon>Bacteria</taxon>
        <taxon>Pseudomonadati</taxon>
        <taxon>Pseudomonadota</taxon>
        <taxon>Alphaproteobacteria</taxon>
        <taxon>Rhodobacterales</taxon>
        <taxon>Roseobacteraceae</taxon>
        <taxon>Thalassovita</taxon>
    </lineage>
</organism>
<evidence type="ECO:0000313" key="5">
    <source>
        <dbReference type="Proteomes" id="UP001195941"/>
    </source>
</evidence>
<evidence type="ECO:0000259" key="3">
    <source>
        <dbReference type="PROSITE" id="PS51186"/>
    </source>
</evidence>
<dbReference type="EMBL" id="JADMKU010000001">
    <property type="protein sequence ID" value="MBR9649905.1"/>
    <property type="molecule type" value="Genomic_DNA"/>
</dbReference>
<dbReference type="RefSeq" id="WP_373049822.1">
    <property type="nucleotide sequence ID" value="NZ_JADMKU010000001.1"/>
</dbReference>
<feature type="domain" description="N-acetyltransferase" evidence="3">
    <location>
        <begin position="38"/>
        <end position="192"/>
    </location>
</feature>
<dbReference type="CDD" id="cd04301">
    <property type="entry name" value="NAT_SF"/>
    <property type="match status" value="1"/>
</dbReference>
<dbReference type="PROSITE" id="PS51186">
    <property type="entry name" value="GNAT"/>
    <property type="match status" value="1"/>
</dbReference>
<keyword evidence="5" id="KW-1185">Reference proteome</keyword>